<organism evidence="2 3">
    <name type="scientific">Poseidonocella sedimentorum</name>
    <dbReference type="NCBI Taxonomy" id="871652"/>
    <lineage>
        <taxon>Bacteria</taxon>
        <taxon>Pseudomonadati</taxon>
        <taxon>Pseudomonadota</taxon>
        <taxon>Alphaproteobacteria</taxon>
        <taxon>Rhodobacterales</taxon>
        <taxon>Roseobacteraceae</taxon>
        <taxon>Poseidonocella</taxon>
    </lineage>
</organism>
<proteinExistence type="predicted"/>
<dbReference type="EMBL" id="FOYI01000002">
    <property type="protein sequence ID" value="SFR00128.1"/>
    <property type="molecule type" value="Genomic_DNA"/>
</dbReference>
<keyword evidence="3" id="KW-1185">Reference proteome</keyword>
<name>A0A1I6D3Q5_9RHOB</name>
<feature type="signal peptide" evidence="1">
    <location>
        <begin position="1"/>
        <end position="22"/>
    </location>
</feature>
<dbReference type="STRING" id="871652.SAMN04515673_10294"/>
<reference evidence="2 3" key="1">
    <citation type="submission" date="2016-10" db="EMBL/GenBank/DDBJ databases">
        <authorList>
            <person name="de Groot N.N."/>
        </authorList>
    </citation>
    <scope>NUCLEOTIDE SEQUENCE [LARGE SCALE GENOMIC DNA]</scope>
    <source>
        <strain evidence="3">KMM 9023,NRIC 0796,JCM 17311,KCTC 23692</strain>
    </source>
</reference>
<protein>
    <submittedName>
        <fullName evidence="2">Uncharacterized protein</fullName>
    </submittedName>
</protein>
<feature type="chain" id="PRO_5011705407" evidence="1">
    <location>
        <begin position="23"/>
        <end position="222"/>
    </location>
</feature>
<gene>
    <name evidence="2" type="ORF">SAMN04515673_10294</name>
</gene>
<evidence type="ECO:0000256" key="1">
    <source>
        <dbReference type="SAM" id="SignalP"/>
    </source>
</evidence>
<dbReference type="Proteomes" id="UP000199302">
    <property type="component" value="Unassembled WGS sequence"/>
</dbReference>
<keyword evidence="1" id="KW-0732">Signal</keyword>
<evidence type="ECO:0000313" key="2">
    <source>
        <dbReference type="EMBL" id="SFR00128.1"/>
    </source>
</evidence>
<evidence type="ECO:0000313" key="3">
    <source>
        <dbReference type="Proteomes" id="UP000199302"/>
    </source>
</evidence>
<sequence length="222" mass="24148">MIHRLFRLALCAALMLGSAATATTTEKVYELLFREGTLNALPDQSALLYERAVSNARTPETAERDTGRIALRIVEGEPAEARLRFEQDGKYRNLGSFPKSVGNPMIMYFVETVVRDMAESAGGSPFYIRNRVKASLVEPGEMDETTVMVDGAAAPATVVTLRPFAGDPNAERMQGFGALELKVTMSEAVPGWYHSLVADVPGEGGVRIYHSEMSYLGQEGAP</sequence>
<accession>A0A1I6D3Q5</accession>
<dbReference type="AlphaFoldDB" id="A0A1I6D3Q5"/>
<dbReference type="RefSeq" id="WP_245759548.1">
    <property type="nucleotide sequence ID" value="NZ_FOYI01000002.1"/>
</dbReference>